<gene>
    <name evidence="1" type="ORF">L596_018983</name>
</gene>
<proteinExistence type="predicted"/>
<reference evidence="1 2" key="1">
    <citation type="journal article" date="2015" name="Genome Biol.">
        <title>Comparative genomics of Steinernema reveals deeply conserved gene regulatory networks.</title>
        <authorList>
            <person name="Dillman A.R."/>
            <person name="Macchietto M."/>
            <person name="Porter C.F."/>
            <person name="Rogers A."/>
            <person name="Williams B."/>
            <person name="Antoshechkin I."/>
            <person name="Lee M.M."/>
            <person name="Goodwin Z."/>
            <person name="Lu X."/>
            <person name="Lewis E.E."/>
            <person name="Goodrich-Blair H."/>
            <person name="Stock S.P."/>
            <person name="Adams B.J."/>
            <person name="Sternberg P.W."/>
            <person name="Mortazavi A."/>
        </authorList>
    </citation>
    <scope>NUCLEOTIDE SEQUENCE [LARGE SCALE GENOMIC DNA]</scope>
    <source>
        <strain evidence="1 2">ALL</strain>
    </source>
</reference>
<dbReference type="AlphaFoldDB" id="A0A4U5N6R3"/>
<accession>A0A4U5N6R3</accession>
<evidence type="ECO:0000313" key="2">
    <source>
        <dbReference type="Proteomes" id="UP000298663"/>
    </source>
</evidence>
<evidence type="ECO:0000313" key="1">
    <source>
        <dbReference type="EMBL" id="TKR78124.1"/>
    </source>
</evidence>
<reference evidence="1 2" key="2">
    <citation type="journal article" date="2019" name="G3 (Bethesda)">
        <title>Hybrid Assembly of the Genome of the Entomopathogenic Nematode Steinernema carpocapsae Identifies the X-Chromosome.</title>
        <authorList>
            <person name="Serra L."/>
            <person name="Macchietto M."/>
            <person name="Macias-Munoz A."/>
            <person name="McGill C.J."/>
            <person name="Rodriguez I.M."/>
            <person name="Rodriguez B."/>
            <person name="Murad R."/>
            <person name="Mortazavi A."/>
        </authorList>
    </citation>
    <scope>NUCLEOTIDE SEQUENCE [LARGE SCALE GENOMIC DNA]</scope>
    <source>
        <strain evidence="1 2">ALL</strain>
    </source>
</reference>
<dbReference type="Proteomes" id="UP000298663">
    <property type="component" value="Unassembled WGS sequence"/>
</dbReference>
<name>A0A4U5N6R3_STECR</name>
<organism evidence="1 2">
    <name type="scientific">Steinernema carpocapsae</name>
    <name type="common">Entomopathogenic nematode</name>
    <dbReference type="NCBI Taxonomy" id="34508"/>
    <lineage>
        <taxon>Eukaryota</taxon>
        <taxon>Metazoa</taxon>
        <taxon>Ecdysozoa</taxon>
        <taxon>Nematoda</taxon>
        <taxon>Chromadorea</taxon>
        <taxon>Rhabditida</taxon>
        <taxon>Tylenchina</taxon>
        <taxon>Panagrolaimomorpha</taxon>
        <taxon>Strongyloidoidea</taxon>
        <taxon>Steinernematidae</taxon>
        <taxon>Steinernema</taxon>
    </lineage>
</organism>
<sequence length="144" mass="16044">MIQGCGAESCALLPFRILFIPIFGGGRRPARCMHNAQQRSAVPNGPKCLLVALCLFSPAVFCRCRRCRHHPNNRYETHRGPPGFHCRYHPQKATLRIGDKAAGGFVEAPENGEPTLSCVLLKFDRPTAVWETLNGELAYEYCCL</sequence>
<dbReference type="EMBL" id="AZBU02000005">
    <property type="protein sequence ID" value="TKR78124.1"/>
    <property type="molecule type" value="Genomic_DNA"/>
</dbReference>
<protein>
    <submittedName>
        <fullName evidence="1">Uncharacterized protein</fullName>
    </submittedName>
</protein>
<comment type="caution">
    <text evidence="1">The sequence shown here is derived from an EMBL/GenBank/DDBJ whole genome shotgun (WGS) entry which is preliminary data.</text>
</comment>
<keyword evidence="2" id="KW-1185">Reference proteome</keyword>